<gene>
    <name evidence="5" type="ORF">GCM10009827_111490</name>
</gene>
<dbReference type="Gene3D" id="1.10.10.10">
    <property type="entry name" value="Winged helix-like DNA-binding domain superfamily/Winged helix DNA-binding domain"/>
    <property type="match status" value="1"/>
</dbReference>
<name>A0ABN2D9I8_9ACTN</name>
<organism evidence="5 6">
    <name type="scientific">Dactylosporangium maewongense</name>
    <dbReference type="NCBI Taxonomy" id="634393"/>
    <lineage>
        <taxon>Bacteria</taxon>
        <taxon>Bacillati</taxon>
        <taxon>Actinomycetota</taxon>
        <taxon>Actinomycetes</taxon>
        <taxon>Micromonosporales</taxon>
        <taxon>Micromonosporaceae</taxon>
        <taxon>Dactylosporangium</taxon>
    </lineage>
</organism>
<evidence type="ECO:0000256" key="3">
    <source>
        <dbReference type="ARBA" id="ARBA00023163"/>
    </source>
</evidence>
<dbReference type="PANTHER" id="PTHR33204">
    <property type="entry name" value="TRANSCRIPTIONAL REGULATOR, MARR FAMILY"/>
    <property type="match status" value="1"/>
</dbReference>
<sequence>MDLDPRMFDPVCPSGALPFQIGDKWTAMVVLCLEHGPRRFTELRVPLRAVTPKVLTETLRAMERDGLVVRTAYAENPPRVEYALTDLGRTLLTLIEAVRAWSAEHLPALLAARAANS</sequence>
<evidence type="ECO:0000313" key="5">
    <source>
        <dbReference type="EMBL" id="GAA1571321.1"/>
    </source>
</evidence>
<dbReference type="InterPro" id="IPR002577">
    <property type="entry name" value="HTH_HxlR"/>
</dbReference>
<protein>
    <submittedName>
        <fullName evidence="5">Helix-turn-helix domain-containing protein</fullName>
    </submittedName>
</protein>
<dbReference type="PANTHER" id="PTHR33204:SF18">
    <property type="entry name" value="TRANSCRIPTIONAL REGULATORY PROTEIN"/>
    <property type="match status" value="1"/>
</dbReference>
<dbReference type="InterPro" id="IPR036388">
    <property type="entry name" value="WH-like_DNA-bd_sf"/>
</dbReference>
<evidence type="ECO:0000256" key="2">
    <source>
        <dbReference type="ARBA" id="ARBA00023125"/>
    </source>
</evidence>
<dbReference type="Proteomes" id="UP001501470">
    <property type="component" value="Unassembled WGS sequence"/>
</dbReference>
<evidence type="ECO:0000313" key="6">
    <source>
        <dbReference type="Proteomes" id="UP001501470"/>
    </source>
</evidence>
<evidence type="ECO:0000256" key="1">
    <source>
        <dbReference type="ARBA" id="ARBA00023015"/>
    </source>
</evidence>
<dbReference type="PROSITE" id="PS51118">
    <property type="entry name" value="HTH_HXLR"/>
    <property type="match status" value="1"/>
</dbReference>
<dbReference type="InterPro" id="IPR036390">
    <property type="entry name" value="WH_DNA-bd_sf"/>
</dbReference>
<proteinExistence type="predicted"/>
<accession>A0ABN2D9I8</accession>
<keyword evidence="1" id="KW-0805">Transcription regulation</keyword>
<reference evidence="5 6" key="1">
    <citation type="journal article" date="2019" name="Int. J. Syst. Evol. Microbiol.">
        <title>The Global Catalogue of Microorganisms (GCM) 10K type strain sequencing project: providing services to taxonomists for standard genome sequencing and annotation.</title>
        <authorList>
            <consortium name="The Broad Institute Genomics Platform"/>
            <consortium name="The Broad Institute Genome Sequencing Center for Infectious Disease"/>
            <person name="Wu L."/>
            <person name="Ma J."/>
        </authorList>
    </citation>
    <scope>NUCLEOTIDE SEQUENCE [LARGE SCALE GENOMIC DNA]</scope>
    <source>
        <strain evidence="5 6">JCM 15933</strain>
    </source>
</reference>
<dbReference type="Pfam" id="PF01638">
    <property type="entry name" value="HxlR"/>
    <property type="match status" value="1"/>
</dbReference>
<dbReference type="SUPFAM" id="SSF46785">
    <property type="entry name" value="Winged helix' DNA-binding domain"/>
    <property type="match status" value="1"/>
</dbReference>
<dbReference type="EMBL" id="BAAAQD010000046">
    <property type="protein sequence ID" value="GAA1571321.1"/>
    <property type="molecule type" value="Genomic_DNA"/>
</dbReference>
<evidence type="ECO:0000259" key="4">
    <source>
        <dbReference type="PROSITE" id="PS51118"/>
    </source>
</evidence>
<comment type="caution">
    <text evidence="5">The sequence shown here is derived from an EMBL/GenBank/DDBJ whole genome shotgun (WGS) entry which is preliminary data.</text>
</comment>
<keyword evidence="6" id="KW-1185">Reference proteome</keyword>
<keyword evidence="3" id="KW-0804">Transcription</keyword>
<feature type="domain" description="HTH hxlR-type" evidence="4">
    <location>
        <begin position="12"/>
        <end position="110"/>
    </location>
</feature>
<dbReference type="RefSeq" id="WP_344514372.1">
    <property type="nucleotide sequence ID" value="NZ_BAAAQD010000046.1"/>
</dbReference>
<keyword evidence="2" id="KW-0238">DNA-binding</keyword>